<name>A0A0C2ZHA3_9AGAM</name>
<dbReference type="EMBL" id="KN822221">
    <property type="protein sequence ID" value="KIM52182.1"/>
    <property type="molecule type" value="Genomic_DNA"/>
</dbReference>
<organism evidence="2 3">
    <name type="scientific">Scleroderma citrinum Foug A</name>
    <dbReference type="NCBI Taxonomy" id="1036808"/>
    <lineage>
        <taxon>Eukaryota</taxon>
        <taxon>Fungi</taxon>
        <taxon>Dikarya</taxon>
        <taxon>Basidiomycota</taxon>
        <taxon>Agaricomycotina</taxon>
        <taxon>Agaricomycetes</taxon>
        <taxon>Agaricomycetidae</taxon>
        <taxon>Boletales</taxon>
        <taxon>Sclerodermatineae</taxon>
        <taxon>Sclerodermataceae</taxon>
        <taxon>Scleroderma</taxon>
    </lineage>
</organism>
<feature type="region of interest" description="Disordered" evidence="1">
    <location>
        <begin position="767"/>
        <end position="821"/>
    </location>
</feature>
<sequence length="888" mass="96597">MYRGEDQGRHIRRANPKTIQDKFLVGYQGWFTCAGDCEPIYPGHDGWLHWTNGLIPQGGRPNLDYWPDISEYSPSELFPVPGLQMADGGPAFVFSSRQSNTVRRHFHWMALSGVDGAFLQRFVGQCDVEKGNHGIRRVRDEVGQRVREAAETEGRVFSIMYDVSGVALDRVQTVLEQDWIHLLREERILDSPSYLREKGKPVVALWGFGLNDRHHTPELVRSIGAFFRSTTPGGVYLMAGVPGHWRTSTSDADRNPEFVPMWTDVFDAISPWTVGRYGNEEDADRWGEERVKPDADYLKKLGEETGKKVDYIPVVLPGGSGYNLSQGKWGRNDIKRNGGKFLWKQIYNARRAGVRTIYGAMWDEYDEGTAFMPIVPKASQLPVNPNFTFLALDVDGYDLPSDWYMRIAGYAAEGLHGERVLMETFPVKELQDYWSSRPHYEDNSTKDQDDRHIEVSGQAYKEWEEVEAGGDAPPPYSIEELVEQTQAMALSHGQPSGSGSTNPVNTQHLSDIAPPIPARNLALSGSMSPSSPPARSYSVSGVAAHSSSLTPALPARAQSVRPAPVHMSSRPVVSSRPPPVNASARPSQPPVNAAARPPAATTSPRFSPPPVKTSPRPTARPVDASPLPPTSPTPSTKPHSHFSSESTAMHMPSAMVSSTSTSTTYAPGAETGGGGWSGEWHHHHNSPPHSVSHAHRPSTTSVGRPLSPPADPYSPSISPNMPTPLFPSPHSIGDPQDYATPGGWVPMHGGPDEHAYPNQSMPLPMGSHFPYGYGSSPHPHSPPPGTMHVPQPGFAPPSSPPTLPPRPPIHPQSSGYYAPYGQGSPYGGAYDNYGYSNATNNDGGVGGRIAGRALSAVESVAGRDARAQLERGVRSLANTGSSLLNKLK</sequence>
<evidence type="ECO:0000256" key="1">
    <source>
        <dbReference type="SAM" id="MobiDB-lite"/>
    </source>
</evidence>
<dbReference type="InParanoid" id="A0A0C2ZHA3"/>
<gene>
    <name evidence="2" type="ORF">SCLCIDRAFT_1223994</name>
</gene>
<dbReference type="CDD" id="cd11576">
    <property type="entry name" value="GH99_GH71_like_2"/>
    <property type="match status" value="1"/>
</dbReference>
<dbReference type="HOGENOM" id="CLU_013292_0_0_1"/>
<dbReference type="Proteomes" id="UP000053989">
    <property type="component" value="Unassembled WGS sequence"/>
</dbReference>
<protein>
    <recommendedName>
        <fullName evidence="4">Xylosidase/arabinosidase</fullName>
    </recommendedName>
</protein>
<evidence type="ECO:0000313" key="3">
    <source>
        <dbReference type="Proteomes" id="UP000053989"/>
    </source>
</evidence>
<reference evidence="2 3" key="1">
    <citation type="submission" date="2014-04" db="EMBL/GenBank/DDBJ databases">
        <authorList>
            <consortium name="DOE Joint Genome Institute"/>
            <person name="Kuo A."/>
            <person name="Kohler A."/>
            <person name="Nagy L.G."/>
            <person name="Floudas D."/>
            <person name="Copeland A."/>
            <person name="Barry K.W."/>
            <person name="Cichocki N."/>
            <person name="Veneault-Fourrey C."/>
            <person name="LaButti K."/>
            <person name="Lindquist E.A."/>
            <person name="Lipzen A."/>
            <person name="Lundell T."/>
            <person name="Morin E."/>
            <person name="Murat C."/>
            <person name="Sun H."/>
            <person name="Tunlid A."/>
            <person name="Henrissat B."/>
            <person name="Grigoriev I.V."/>
            <person name="Hibbett D.S."/>
            <person name="Martin F."/>
            <person name="Nordberg H.P."/>
            <person name="Cantor M.N."/>
            <person name="Hua S.X."/>
        </authorList>
    </citation>
    <scope>NUCLEOTIDE SEQUENCE [LARGE SCALE GENOMIC DNA]</scope>
    <source>
        <strain evidence="2 3">Foug A</strain>
    </source>
</reference>
<dbReference type="AlphaFoldDB" id="A0A0C2ZHA3"/>
<proteinExistence type="predicted"/>
<reference evidence="3" key="2">
    <citation type="submission" date="2015-01" db="EMBL/GenBank/DDBJ databases">
        <title>Evolutionary Origins and Diversification of the Mycorrhizal Mutualists.</title>
        <authorList>
            <consortium name="DOE Joint Genome Institute"/>
            <consortium name="Mycorrhizal Genomics Consortium"/>
            <person name="Kohler A."/>
            <person name="Kuo A."/>
            <person name="Nagy L.G."/>
            <person name="Floudas D."/>
            <person name="Copeland A."/>
            <person name="Barry K.W."/>
            <person name="Cichocki N."/>
            <person name="Veneault-Fourrey C."/>
            <person name="LaButti K."/>
            <person name="Lindquist E.A."/>
            <person name="Lipzen A."/>
            <person name="Lundell T."/>
            <person name="Morin E."/>
            <person name="Murat C."/>
            <person name="Riley R."/>
            <person name="Ohm R."/>
            <person name="Sun H."/>
            <person name="Tunlid A."/>
            <person name="Henrissat B."/>
            <person name="Grigoriev I.V."/>
            <person name="Hibbett D.S."/>
            <person name="Martin F."/>
        </authorList>
    </citation>
    <scope>NUCLEOTIDE SEQUENCE [LARGE SCALE GENOMIC DNA]</scope>
    <source>
        <strain evidence="3">Foug A</strain>
    </source>
</reference>
<dbReference type="Gene3D" id="3.20.20.80">
    <property type="entry name" value="Glycosidases"/>
    <property type="match status" value="1"/>
</dbReference>
<keyword evidence="3" id="KW-1185">Reference proteome</keyword>
<accession>A0A0C2ZHA3</accession>
<feature type="compositionally biased region" description="Polar residues" evidence="1">
    <location>
        <begin position="488"/>
        <end position="509"/>
    </location>
</feature>
<feature type="compositionally biased region" description="Pro residues" evidence="1">
    <location>
        <begin position="793"/>
        <end position="810"/>
    </location>
</feature>
<feature type="region of interest" description="Disordered" evidence="1">
    <location>
        <begin position="556"/>
        <end position="740"/>
    </location>
</feature>
<feature type="compositionally biased region" description="Basic residues" evidence="1">
    <location>
        <begin position="681"/>
        <end position="696"/>
    </location>
</feature>
<feature type="compositionally biased region" description="Low complexity" evidence="1">
    <location>
        <begin position="633"/>
        <end position="644"/>
    </location>
</feature>
<evidence type="ECO:0000313" key="2">
    <source>
        <dbReference type="EMBL" id="KIM52182.1"/>
    </source>
</evidence>
<dbReference type="OrthoDB" id="2589715at2759"/>
<feature type="compositionally biased region" description="Low complexity" evidence="1">
    <location>
        <begin position="568"/>
        <end position="605"/>
    </location>
</feature>
<dbReference type="STRING" id="1036808.A0A0C2ZHA3"/>
<evidence type="ECO:0008006" key="4">
    <source>
        <dbReference type="Google" id="ProtNLM"/>
    </source>
</evidence>
<feature type="region of interest" description="Disordered" evidence="1">
    <location>
        <begin position="488"/>
        <end position="539"/>
    </location>
</feature>